<comment type="similarity">
    <text evidence="12">Belongs to the cytochrome b561 family.</text>
</comment>
<keyword evidence="6 13" id="KW-0812">Transmembrane</keyword>
<dbReference type="SUPFAM" id="SSF81342">
    <property type="entry name" value="Transmembrane di-heme cytochromes"/>
    <property type="match status" value="1"/>
</dbReference>
<accession>A0ABT5ME92</accession>
<feature type="transmembrane region" description="Helical" evidence="13">
    <location>
        <begin position="50"/>
        <end position="68"/>
    </location>
</feature>
<keyword evidence="3" id="KW-0813">Transport</keyword>
<evidence type="ECO:0000256" key="1">
    <source>
        <dbReference type="ARBA" id="ARBA00001970"/>
    </source>
</evidence>
<keyword evidence="10" id="KW-0408">Iron</keyword>
<evidence type="ECO:0000313" key="16">
    <source>
        <dbReference type="Proteomes" id="UP001528672"/>
    </source>
</evidence>
<sequence length="183" mass="20487">MTTPHLRRFAPPTLWLHWLMALLLIAVVLCIELHELWPKGDPTRALLKNWHFTLGLAVFALVWLRLLLRWAGPKSPAVAPPLKRWQANLSHTVQAGLYLLMIALPLLGWMALSASGKAPTLWGGWTPPLLLAPDKALADTLMDWHEAGATLGFWLVGLHTAAALVHHFVQRDNTLRRMLPGIH</sequence>
<evidence type="ECO:0000313" key="15">
    <source>
        <dbReference type="EMBL" id="MDD0814184.1"/>
    </source>
</evidence>
<evidence type="ECO:0000256" key="11">
    <source>
        <dbReference type="ARBA" id="ARBA00023136"/>
    </source>
</evidence>
<reference evidence="15 16" key="1">
    <citation type="submission" date="2023-02" db="EMBL/GenBank/DDBJ databases">
        <title>Bacterial whole genome sequence for Curvibacter sp. HBC28.</title>
        <authorList>
            <person name="Le V."/>
            <person name="Ko S.-R."/>
            <person name="Ahn C.-Y."/>
            <person name="Oh H.-M."/>
        </authorList>
    </citation>
    <scope>NUCLEOTIDE SEQUENCE [LARGE SCALE GENOMIC DNA]</scope>
    <source>
        <strain evidence="15 16">HBC28</strain>
    </source>
</reference>
<keyword evidence="5" id="KW-0349">Heme</keyword>
<name>A0ABT5ME92_9BURK</name>
<comment type="subcellular location">
    <subcellularLocation>
        <location evidence="2">Cell membrane</location>
        <topology evidence="2">Multi-pass membrane protein</topology>
    </subcellularLocation>
</comment>
<evidence type="ECO:0000256" key="4">
    <source>
        <dbReference type="ARBA" id="ARBA00022475"/>
    </source>
</evidence>
<organism evidence="15 16">
    <name type="scientific">Curvibacter microcysteis</name>
    <dbReference type="NCBI Taxonomy" id="3026419"/>
    <lineage>
        <taxon>Bacteria</taxon>
        <taxon>Pseudomonadati</taxon>
        <taxon>Pseudomonadota</taxon>
        <taxon>Betaproteobacteria</taxon>
        <taxon>Burkholderiales</taxon>
        <taxon>Comamonadaceae</taxon>
        <taxon>Curvibacter</taxon>
    </lineage>
</organism>
<feature type="transmembrane region" description="Helical" evidence="13">
    <location>
        <begin position="89"/>
        <end position="112"/>
    </location>
</feature>
<evidence type="ECO:0000256" key="5">
    <source>
        <dbReference type="ARBA" id="ARBA00022617"/>
    </source>
</evidence>
<evidence type="ECO:0000256" key="13">
    <source>
        <dbReference type="SAM" id="Phobius"/>
    </source>
</evidence>
<keyword evidence="7" id="KW-0479">Metal-binding</keyword>
<evidence type="ECO:0000256" key="3">
    <source>
        <dbReference type="ARBA" id="ARBA00022448"/>
    </source>
</evidence>
<keyword evidence="16" id="KW-1185">Reference proteome</keyword>
<evidence type="ECO:0000256" key="12">
    <source>
        <dbReference type="ARBA" id="ARBA00037975"/>
    </source>
</evidence>
<evidence type="ECO:0000256" key="2">
    <source>
        <dbReference type="ARBA" id="ARBA00004651"/>
    </source>
</evidence>
<evidence type="ECO:0000256" key="9">
    <source>
        <dbReference type="ARBA" id="ARBA00022989"/>
    </source>
</evidence>
<gene>
    <name evidence="15" type="ORF">PSQ39_06025</name>
</gene>
<evidence type="ECO:0000256" key="8">
    <source>
        <dbReference type="ARBA" id="ARBA00022982"/>
    </source>
</evidence>
<dbReference type="Gene3D" id="1.20.950.20">
    <property type="entry name" value="Transmembrane di-heme cytochromes, Chain C"/>
    <property type="match status" value="1"/>
</dbReference>
<dbReference type="InterPro" id="IPR011577">
    <property type="entry name" value="Cyt_b561_bac/Ni-Hgenase"/>
</dbReference>
<evidence type="ECO:0000256" key="10">
    <source>
        <dbReference type="ARBA" id="ARBA00023004"/>
    </source>
</evidence>
<proteinExistence type="inferred from homology"/>
<evidence type="ECO:0000256" key="6">
    <source>
        <dbReference type="ARBA" id="ARBA00022692"/>
    </source>
</evidence>
<comment type="caution">
    <text evidence="15">The sequence shown here is derived from an EMBL/GenBank/DDBJ whole genome shotgun (WGS) entry which is preliminary data.</text>
</comment>
<evidence type="ECO:0000259" key="14">
    <source>
        <dbReference type="Pfam" id="PF01292"/>
    </source>
</evidence>
<feature type="transmembrane region" description="Helical" evidence="13">
    <location>
        <begin position="151"/>
        <end position="169"/>
    </location>
</feature>
<dbReference type="InterPro" id="IPR052168">
    <property type="entry name" value="Cytochrome_b561_oxidase"/>
</dbReference>
<dbReference type="RefSeq" id="WP_273925809.1">
    <property type="nucleotide sequence ID" value="NZ_JAQSIO010000002.1"/>
</dbReference>
<protein>
    <submittedName>
        <fullName evidence="15">Cytochrome b</fullName>
    </submittedName>
</protein>
<dbReference type="PANTHER" id="PTHR30529:SF3">
    <property type="entry name" value="CYTOCHROME B561 HOMOLOG 1"/>
    <property type="match status" value="1"/>
</dbReference>
<feature type="domain" description="Cytochrome b561 bacterial/Ni-hydrogenase" evidence="14">
    <location>
        <begin position="8"/>
        <end position="181"/>
    </location>
</feature>
<keyword evidence="9 13" id="KW-1133">Transmembrane helix</keyword>
<dbReference type="Pfam" id="PF01292">
    <property type="entry name" value="Ni_hydr_CYTB"/>
    <property type="match status" value="1"/>
</dbReference>
<dbReference type="EMBL" id="JAQSIO010000002">
    <property type="protein sequence ID" value="MDD0814184.1"/>
    <property type="molecule type" value="Genomic_DNA"/>
</dbReference>
<dbReference type="PANTHER" id="PTHR30529">
    <property type="entry name" value="CYTOCHROME B561"/>
    <property type="match status" value="1"/>
</dbReference>
<keyword evidence="8" id="KW-0249">Electron transport</keyword>
<evidence type="ECO:0000256" key="7">
    <source>
        <dbReference type="ARBA" id="ARBA00022723"/>
    </source>
</evidence>
<keyword evidence="11 13" id="KW-0472">Membrane</keyword>
<keyword evidence="4" id="KW-1003">Cell membrane</keyword>
<dbReference type="InterPro" id="IPR016174">
    <property type="entry name" value="Di-haem_cyt_TM"/>
</dbReference>
<comment type="cofactor">
    <cofactor evidence="1">
        <name>heme b</name>
        <dbReference type="ChEBI" id="CHEBI:60344"/>
    </cofactor>
</comment>
<dbReference type="Proteomes" id="UP001528672">
    <property type="component" value="Unassembled WGS sequence"/>
</dbReference>